<evidence type="ECO:0000313" key="2">
    <source>
        <dbReference type="EMBL" id="MFC0681753.1"/>
    </source>
</evidence>
<evidence type="ECO:0000313" key="3">
    <source>
        <dbReference type="Proteomes" id="UP001589896"/>
    </source>
</evidence>
<feature type="compositionally biased region" description="Basic and acidic residues" evidence="1">
    <location>
        <begin position="82"/>
        <end position="95"/>
    </location>
</feature>
<gene>
    <name evidence="2" type="ORF">ACFFGH_28310</name>
</gene>
<reference evidence="2 3" key="1">
    <citation type="submission" date="2024-09" db="EMBL/GenBank/DDBJ databases">
        <authorList>
            <person name="Sun Q."/>
            <person name="Mori K."/>
        </authorList>
    </citation>
    <scope>NUCLEOTIDE SEQUENCE [LARGE SCALE GENOMIC DNA]</scope>
    <source>
        <strain evidence="2 3">KCTC 23076</strain>
    </source>
</reference>
<feature type="region of interest" description="Disordered" evidence="1">
    <location>
        <begin position="66"/>
        <end position="106"/>
    </location>
</feature>
<accession>A0ABV6RXP5</accession>
<keyword evidence="3" id="KW-1185">Reference proteome</keyword>
<dbReference type="RefSeq" id="WP_386674954.1">
    <property type="nucleotide sequence ID" value="NZ_JBHLTG010000009.1"/>
</dbReference>
<name>A0ABV6RXP5_9GAMM</name>
<proteinExistence type="predicted"/>
<protein>
    <submittedName>
        <fullName evidence="2">Uncharacterized protein</fullName>
    </submittedName>
</protein>
<dbReference type="Proteomes" id="UP001589896">
    <property type="component" value="Unassembled WGS sequence"/>
</dbReference>
<comment type="caution">
    <text evidence="2">The sequence shown here is derived from an EMBL/GenBank/DDBJ whole genome shotgun (WGS) entry which is preliminary data.</text>
</comment>
<evidence type="ECO:0000256" key="1">
    <source>
        <dbReference type="SAM" id="MobiDB-lite"/>
    </source>
</evidence>
<sequence>MITKIRLESIDRLRVGHLVTWDWQKPTQRAAEVTEDRTVDGVRTLTLSDKLGQTIEVTNDTVGDFDLSVPEGWSPRPVAKSAGDDRSRPRTESPRGYRSRARRVPAEQYRGDRASALAIFRLLQRHATHLIALPTAEHPAQRLAMRDPETGVLTVRLTTGPLELLPGDWLIWRDRQLAAVSDEVFRANYAAEF</sequence>
<organism evidence="2 3">
    <name type="scientific">Lysobacter korlensis</name>
    <dbReference type="NCBI Taxonomy" id="553636"/>
    <lineage>
        <taxon>Bacteria</taxon>
        <taxon>Pseudomonadati</taxon>
        <taxon>Pseudomonadota</taxon>
        <taxon>Gammaproteobacteria</taxon>
        <taxon>Lysobacterales</taxon>
        <taxon>Lysobacteraceae</taxon>
        <taxon>Lysobacter</taxon>
    </lineage>
</organism>
<dbReference type="EMBL" id="JBHLTG010000009">
    <property type="protein sequence ID" value="MFC0681753.1"/>
    <property type="molecule type" value="Genomic_DNA"/>
</dbReference>